<proteinExistence type="predicted"/>
<accession>A0A7Y9JNB7</accession>
<dbReference type="InterPro" id="IPR043739">
    <property type="entry name" value="DUF5684"/>
</dbReference>
<keyword evidence="3" id="KW-1185">Reference proteome</keyword>
<evidence type="ECO:0000313" key="3">
    <source>
        <dbReference type="Proteomes" id="UP000552045"/>
    </source>
</evidence>
<gene>
    <name evidence="2" type="ORF">BKA02_000584</name>
</gene>
<feature type="transmembrane region" description="Helical" evidence="1">
    <location>
        <begin position="35"/>
        <end position="57"/>
    </location>
</feature>
<feature type="transmembrane region" description="Helical" evidence="1">
    <location>
        <begin position="64"/>
        <end position="83"/>
    </location>
</feature>
<dbReference type="GO" id="GO:0008233">
    <property type="term" value="F:peptidase activity"/>
    <property type="evidence" value="ECO:0007669"/>
    <property type="project" value="UniProtKB-KW"/>
</dbReference>
<dbReference type="GO" id="GO:0006508">
    <property type="term" value="P:proteolysis"/>
    <property type="evidence" value="ECO:0007669"/>
    <property type="project" value="UniProtKB-KW"/>
</dbReference>
<keyword evidence="1" id="KW-1133">Transmembrane helix</keyword>
<evidence type="ECO:0000313" key="2">
    <source>
        <dbReference type="EMBL" id="NYD53529.1"/>
    </source>
</evidence>
<dbReference type="RefSeq" id="WP_246285961.1">
    <property type="nucleotide sequence ID" value="NZ_BAABLC010000005.1"/>
</dbReference>
<dbReference type="AlphaFoldDB" id="A0A7Y9JNB7"/>
<organism evidence="2 3">
    <name type="scientific">Microbacterium pseudoresistens</name>
    <dbReference type="NCBI Taxonomy" id="640634"/>
    <lineage>
        <taxon>Bacteria</taxon>
        <taxon>Bacillati</taxon>
        <taxon>Actinomycetota</taxon>
        <taxon>Actinomycetes</taxon>
        <taxon>Micrococcales</taxon>
        <taxon>Microbacteriaceae</taxon>
        <taxon>Microbacterium</taxon>
    </lineage>
</organism>
<dbReference type="EMBL" id="JACCBH010000001">
    <property type="protein sequence ID" value="NYD53529.1"/>
    <property type="molecule type" value="Genomic_DNA"/>
</dbReference>
<feature type="transmembrane region" description="Helical" evidence="1">
    <location>
        <begin position="89"/>
        <end position="109"/>
    </location>
</feature>
<keyword evidence="1" id="KW-0472">Membrane</keyword>
<dbReference type="Proteomes" id="UP000552045">
    <property type="component" value="Unassembled WGS sequence"/>
</dbReference>
<dbReference type="Pfam" id="PF18936">
    <property type="entry name" value="DUF5684"/>
    <property type="match status" value="1"/>
</dbReference>
<sequence length="147" mass="15854">MPVGLLEETMLPASLHALVPSATGGDTVINDAVSAIFTGTSSLIMLAIYVLTVIAMWRVFSKAGYPGILAIIPIVNAIFLIKIAGMSGWWVLLYLIPFVNIVFAIIVAVKLGDRFGKGGAFSFFLLWLIPIIGYFIIGFGSAKYRRA</sequence>
<comment type="caution">
    <text evidence="2">The sequence shown here is derived from an EMBL/GenBank/DDBJ whole genome shotgun (WGS) entry which is preliminary data.</text>
</comment>
<name>A0A7Y9JNB7_9MICO</name>
<evidence type="ECO:0000256" key="1">
    <source>
        <dbReference type="SAM" id="Phobius"/>
    </source>
</evidence>
<keyword evidence="2" id="KW-0645">Protease</keyword>
<protein>
    <submittedName>
        <fullName evidence="2">Membrane-bound ClpP family serine protease</fullName>
    </submittedName>
</protein>
<reference evidence="2 3" key="1">
    <citation type="submission" date="2020-07" db="EMBL/GenBank/DDBJ databases">
        <title>Sequencing the genomes of 1000 actinobacteria strains.</title>
        <authorList>
            <person name="Klenk H.-P."/>
        </authorList>
    </citation>
    <scope>NUCLEOTIDE SEQUENCE [LARGE SCALE GENOMIC DNA]</scope>
    <source>
        <strain evidence="2 3">DSM 22185</strain>
    </source>
</reference>
<keyword evidence="2" id="KW-0378">Hydrolase</keyword>
<feature type="transmembrane region" description="Helical" evidence="1">
    <location>
        <begin position="121"/>
        <end position="142"/>
    </location>
</feature>
<keyword evidence="1" id="KW-0812">Transmembrane</keyword>